<dbReference type="Proteomes" id="UP001221757">
    <property type="component" value="Unassembled WGS sequence"/>
</dbReference>
<proteinExistence type="predicted"/>
<accession>A0AAD7B5C6</accession>
<organism evidence="2 3">
    <name type="scientific">Mycena rosella</name>
    <name type="common">Pink bonnet</name>
    <name type="synonym">Agaricus rosellus</name>
    <dbReference type="NCBI Taxonomy" id="1033263"/>
    <lineage>
        <taxon>Eukaryota</taxon>
        <taxon>Fungi</taxon>
        <taxon>Dikarya</taxon>
        <taxon>Basidiomycota</taxon>
        <taxon>Agaricomycotina</taxon>
        <taxon>Agaricomycetes</taxon>
        <taxon>Agaricomycetidae</taxon>
        <taxon>Agaricales</taxon>
        <taxon>Marasmiineae</taxon>
        <taxon>Mycenaceae</taxon>
        <taxon>Mycena</taxon>
    </lineage>
</organism>
<gene>
    <name evidence="2" type="ORF">B0H17DRAFT_1221297</name>
</gene>
<dbReference type="AlphaFoldDB" id="A0AAD7B5C6"/>
<feature type="transmembrane region" description="Helical" evidence="1">
    <location>
        <begin position="175"/>
        <end position="196"/>
    </location>
</feature>
<keyword evidence="1" id="KW-1133">Transmembrane helix</keyword>
<feature type="transmembrane region" description="Helical" evidence="1">
    <location>
        <begin position="132"/>
        <end position="154"/>
    </location>
</feature>
<sequence>MVPFSPWNTLLSQLYTTSMSLLFYGLSFLALRRIYLVLFILSTYTLSRRKTAGRRILLLSSWAMFTVGSAILVIDVLATAVSARMVQAVDNPFDVDAASKPHLIRVFAALELVRNALFAFNTGVTFVLDPRIPYILGILTNIILVVLTASRIWWIRRQARVVCASIFDRRYGTALTLLLETGGLYCLCGILLAAFATPDVSFVARSIFYGLAGQELLVFLSLPIE</sequence>
<feature type="transmembrane region" description="Helical" evidence="1">
    <location>
        <begin position="56"/>
        <end position="81"/>
    </location>
</feature>
<keyword evidence="3" id="KW-1185">Reference proteome</keyword>
<comment type="caution">
    <text evidence="2">The sequence shown here is derived from an EMBL/GenBank/DDBJ whole genome shotgun (WGS) entry which is preliminary data.</text>
</comment>
<protein>
    <submittedName>
        <fullName evidence="2">Uncharacterized protein</fullName>
    </submittedName>
</protein>
<feature type="transmembrane region" description="Helical" evidence="1">
    <location>
        <begin position="202"/>
        <end position="222"/>
    </location>
</feature>
<keyword evidence="1" id="KW-0472">Membrane</keyword>
<evidence type="ECO:0000313" key="2">
    <source>
        <dbReference type="EMBL" id="KAJ7610334.1"/>
    </source>
</evidence>
<keyword evidence="1" id="KW-0812">Transmembrane</keyword>
<evidence type="ECO:0000256" key="1">
    <source>
        <dbReference type="SAM" id="Phobius"/>
    </source>
</evidence>
<feature type="transmembrane region" description="Helical" evidence="1">
    <location>
        <begin position="20"/>
        <end position="44"/>
    </location>
</feature>
<evidence type="ECO:0000313" key="3">
    <source>
        <dbReference type="Proteomes" id="UP001221757"/>
    </source>
</evidence>
<dbReference type="EMBL" id="JARKIE010001002">
    <property type="protein sequence ID" value="KAJ7610334.1"/>
    <property type="molecule type" value="Genomic_DNA"/>
</dbReference>
<reference evidence="2" key="1">
    <citation type="submission" date="2023-03" db="EMBL/GenBank/DDBJ databases">
        <title>Massive genome expansion in bonnet fungi (Mycena s.s.) driven by repeated elements and novel gene families across ecological guilds.</title>
        <authorList>
            <consortium name="Lawrence Berkeley National Laboratory"/>
            <person name="Harder C.B."/>
            <person name="Miyauchi S."/>
            <person name="Viragh M."/>
            <person name="Kuo A."/>
            <person name="Thoen E."/>
            <person name="Andreopoulos B."/>
            <person name="Lu D."/>
            <person name="Skrede I."/>
            <person name="Drula E."/>
            <person name="Henrissat B."/>
            <person name="Morin E."/>
            <person name="Kohler A."/>
            <person name="Barry K."/>
            <person name="LaButti K."/>
            <person name="Morin E."/>
            <person name="Salamov A."/>
            <person name="Lipzen A."/>
            <person name="Mereny Z."/>
            <person name="Hegedus B."/>
            <person name="Baldrian P."/>
            <person name="Stursova M."/>
            <person name="Weitz H."/>
            <person name="Taylor A."/>
            <person name="Grigoriev I.V."/>
            <person name="Nagy L.G."/>
            <person name="Martin F."/>
            <person name="Kauserud H."/>
        </authorList>
    </citation>
    <scope>NUCLEOTIDE SEQUENCE</scope>
    <source>
        <strain evidence="2">CBHHK067</strain>
    </source>
</reference>
<name>A0AAD7B5C6_MYCRO</name>